<evidence type="ECO:0000313" key="2">
    <source>
        <dbReference type="Proteomes" id="UP001489719"/>
    </source>
</evidence>
<dbReference type="EMBL" id="MU970040">
    <property type="protein sequence ID" value="KAK9325491.1"/>
    <property type="molecule type" value="Genomic_DNA"/>
</dbReference>
<protein>
    <submittedName>
        <fullName evidence="1">INO80 complex subunit Ies4-domain-containing protein</fullName>
    </submittedName>
</protein>
<organism evidence="1 2">
    <name type="scientific">Lipomyces orientalis</name>
    <dbReference type="NCBI Taxonomy" id="1233043"/>
    <lineage>
        <taxon>Eukaryota</taxon>
        <taxon>Fungi</taxon>
        <taxon>Dikarya</taxon>
        <taxon>Ascomycota</taxon>
        <taxon>Saccharomycotina</taxon>
        <taxon>Lipomycetes</taxon>
        <taxon>Lipomycetales</taxon>
        <taxon>Lipomycetaceae</taxon>
        <taxon>Lipomyces</taxon>
    </lineage>
</organism>
<keyword evidence="2" id="KW-1185">Reference proteome</keyword>
<accession>A0ACC3TXF3</accession>
<sequence>MSRQSRSVVLKINPQLLARQEQSLATSAAISNASSPLPPSSPLAPPTPPPGISSDIGTGAAKRKFGGAAGSRKKKKRTDTPSSPFLAPSDPPTRPLSALSGSPAPFDSAISSVPGTNGASTPTAFSAQLPSHHAPHAKLGPKANQGSINAQLRALDRSGRPCRRWTKIPLELRSFTGWEWSVVTWYGGPKESLAKSAIDANEKDGKKSNVSSDSIETKKDESGPSMPSAPPAPPPLTITIPSLNTVSGRSKDSSKGDELSKKGSQRFPAILLRQSLDEFEV</sequence>
<comment type="caution">
    <text evidence="1">The sequence shown here is derived from an EMBL/GenBank/DDBJ whole genome shotgun (WGS) entry which is preliminary data.</text>
</comment>
<name>A0ACC3TXF3_9ASCO</name>
<dbReference type="Proteomes" id="UP001489719">
    <property type="component" value="Unassembled WGS sequence"/>
</dbReference>
<proteinExistence type="predicted"/>
<evidence type="ECO:0000313" key="1">
    <source>
        <dbReference type="EMBL" id="KAK9325491.1"/>
    </source>
</evidence>
<gene>
    <name evidence="1" type="ORF">V1517DRAFT_314302</name>
</gene>
<reference evidence="2" key="1">
    <citation type="journal article" date="2024" name="Front. Bioeng. Biotechnol.">
        <title>Genome-scale model development and genomic sequencing of the oleaginous clade Lipomyces.</title>
        <authorList>
            <person name="Czajka J.J."/>
            <person name="Han Y."/>
            <person name="Kim J."/>
            <person name="Mondo S.J."/>
            <person name="Hofstad B.A."/>
            <person name="Robles A."/>
            <person name="Haridas S."/>
            <person name="Riley R."/>
            <person name="LaButti K."/>
            <person name="Pangilinan J."/>
            <person name="Andreopoulos W."/>
            <person name="Lipzen A."/>
            <person name="Yan J."/>
            <person name="Wang M."/>
            <person name="Ng V."/>
            <person name="Grigoriev I.V."/>
            <person name="Spatafora J.W."/>
            <person name="Magnuson J.K."/>
            <person name="Baker S.E."/>
            <person name="Pomraning K.R."/>
        </authorList>
    </citation>
    <scope>NUCLEOTIDE SEQUENCE [LARGE SCALE GENOMIC DNA]</scope>
    <source>
        <strain evidence="2">CBS 10300</strain>
    </source>
</reference>